<evidence type="ECO:0000259" key="1">
    <source>
        <dbReference type="Pfam" id="PF12705"/>
    </source>
</evidence>
<dbReference type="Pfam" id="PF12705">
    <property type="entry name" value="PDDEXK_1"/>
    <property type="match status" value="1"/>
</dbReference>
<keyword evidence="3" id="KW-1185">Reference proteome</keyword>
<dbReference type="InterPro" id="IPR011604">
    <property type="entry name" value="PDDEXK-like_dom_sf"/>
</dbReference>
<evidence type="ECO:0000313" key="2">
    <source>
        <dbReference type="EMBL" id="BAT61728.1"/>
    </source>
</evidence>
<name>A0A0S3Q189_9BRAD</name>
<dbReference type="RefSeq" id="WP_096358388.1">
    <property type="nucleotide sequence ID" value="NZ_AP014946.1"/>
</dbReference>
<dbReference type="SUPFAM" id="SSF52540">
    <property type="entry name" value="P-loop containing nucleoside triphosphate hydrolases"/>
    <property type="match status" value="1"/>
</dbReference>
<dbReference type="Proteomes" id="UP000236884">
    <property type="component" value="Chromosome"/>
</dbReference>
<dbReference type="EMBL" id="AP014946">
    <property type="protein sequence ID" value="BAT61728.1"/>
    <property type="molecule type" value="Genomic_DNA"/>
</dbReference>
<gene>
    <name evidence="2" type="ORF">GJW-30_1_04289</name>
</gene>
<feature type="domain" description="PD-(D/E)XK endonuclease-like" evidence="1">
    <location>
        <begin position="743"/>
        <end position="968"/>
    </location>
</feature>
<protein>
    <submittedName>
        <fullName evidence="2">PD-(D/E)XK nuclease superfamily protein</fullName>
    </submittedName>
</protein>
<evidence type="ECO:0000313" key="3">
    <source>
        <dbReference type="Proteomes" id="UP000236884"/>
    </source>
</evidence>
<proteinExistence type="predicted"/>
<reference evidence="2 3" key="1">
    <citation type="submission" date="2015-08" db="EMBL/GenBank/DDBJ databases">
        <title>Investigation of the bacterial diversity of lava forest soil.</title>
        <authorList>
            <person name="Lee J.S."/>
        </authorList>
    </citation>
    <scope>NUCLEOTIDE SEQUENCE [LARGE SCALE GENOMIC DNA]</scope>
    <source>
        <strain evidence="2 3">GJW-30</strain>
    </source>
</reference>
<dbReference type="InterPro" id="IPR014153">
    <property type="entry name" value="Ds_break_AddB"/>
</dbReference>
<dbReference type="Gene3D" id="3.90.320.10">
    <property type="match status" value="1"/>
</dbReference>
<organism evidence="2 3">
    <name type="scientific">Variibacter gotjawalensis</name>
    <dbReference type="NCBI Taxonomy" id="1333996"/>
    <lineage>
        <taxon>Bacteria</taxon>
        <taxon>Pseudomonadati</taxon>
        <taxon>Pseudomonadota</taxon>
        <taxon>Alphaproteobacteria</taxon>
        <taxon>Hyphomicrobiales</taxon>
        <taxon>Nitrobacteraceae</taxon>
        <taxon>Variibacter</taxon>
    </lineage>
</organism>
<dbReference type="InterPro" id="IPR038726">
    <property type="entry name" value="PDDEXK_AddAB-type"/>
</dbReference>
<dbReference type="InterPro" id="IPR027417">
    <property type="entry name" value="P-loop_NTPase"/>
</dbReference>
<dbReference type="NCBIfam" id="TIGR02786">
    <property type="entry name" value="addB_alphas"/>
    <property type="match status" value="1"/>
</dbReference>
<accession>A0A0S3Q189</accession>
<dbReference type="OrthoDB" id="9780606at2"/>
<dbReference type="KEGG" id="vgo:GJW-30_1_04289"/>
<dbReference type="AlphaFoldDB" id="A0A0S3Q189"/>
<sequence>MARRPRILSIPASAPFLPTLIEALASDKLFADFPTAGDPLSLNRATIYLPTRRACRLAREAFLRRGGTAVLPRLIAIGDVDEDELVFADAGRAEALTVPPAISPLERRLVLAGLVEKFANAKEIASGDAPLITGTPAHVLDLADALARLIDDMVTRDVDWKQLDKLVPDDFDPYWQLTLRFLGIAGEAWPAFLKEQGLVDLSTRRDALLAAEAERLRNRAPGPVIAAGSTASMPATARLLAEIARLPQGTVVLPGLDLSLDNESWSKIGGTPPGFSDPSVAHPQYGMFGFLNLVGVERDEVEELVAAPLAIRDKLVSEALRPAAATEHWATLDGGDALAAGFDDVAVIETETVEQEALAIAVALREAMEDPKRTAALVTPDRTLARRVKAALARWRVPVEDSGGEALSESGAGIFARLAATVALRGAEPVPLLALVKHSQFRLGRGEGGFAKAAVALERAVLRGPRPAAGSASLIQAVALLRADIDGGKVHRADQRTKLDKWQFDAADELATALHAALEPLESLAGQQSSLADFAARHRAVLDALSDHDDGEAELIDTALAELAESGAAQSFRMPAFEYPAFFERVLAGRVTRPPEDRTARVRIFGLLEARLQTVDRLVLGGLVEGVWPPQMQSDAWLSRPMRQQLGLDLPERRIGLTAHDFAQALGTRDVIMTRSMKVGGAPTVPSRFTQRLQAVLGEGPWKLALQRGEKYRAWARSLDMPETIARIAAPEPKPPLAARPTRFSVTEIEEFLRDPYSIYAKRVLGLAKLDPVDTPPGARDRGSAVHNAIEDFTDLYADGLPSDPYAELIKLGRKAFEPLAAHPDAQAFWWPRFLRVARWFAEWEPARRVDVDTVFAEKRGELEFLIGDRMFKLSARADRIEKRRDGSFALVDYKTGNAKGAKEVLSGLAPQLTLEAAIAQGGGFEDVPAGSSVTGLTYVQLKGQEPPGLVRELSEEETWKKTSPDAEAVRAFENLKQLLLRFEDEKQPYLSRSRPQFRQRYGDFDLLARVREWSATGGVVEEE</sequence>